<dbReference type="Gene3D" id="3.40.630.30">
    <property type="match status" value="1"/>
</dbReference>
<keyword evidence="3" id="KW-1185">Reference proteome</keyword>
<proteinExistence type="predicted"/>
<comment type="caution">
    <text evidence="2">The sequence shown here is derived from an EMBL/GenBank/DDBJ whole genome shotgun (WGS) entry which is preliminary data.</text>
</comment>
<name>A0A4U0NHI5_9SPHI</name>
<dbReference type="OrthoDB" id="9811523at2"/>
<dbReference type="EMBL" id="SUME01000007">
    <property type="protein sequence ID" value="TJZ53665.1"/>
    <property type="molecule type" value="Genomic_DNA"/>
</dbReference>
<dbReference type="Proteomes" id="UP000306808">
    <property type="component" value="Unassembled WGS sequence"/>
</dbReference>
<keyword evidence="2" id="KW-0808">Transferase</keyword>
<dbReference type="InterPro" id="IPR000182">
    <property type="entry name" value="GNAT_dom"/>
</dbReference>
<reference evidence="2 3" key="1">
    <citation type="submission" date="2019-04" db="EMBL/GenBank/DDBJ databases">
        <title>Sphingobacterium olei sp. nov., isolated from oil-contaminated soil.</title>
        <authorList>
            <person name="Liu B."/>
        </authorList>
    </citation>
    <scope>NUCLEOTIDE SEQUENCE [LARGE SCALE GENOMIC DNA]</scope>
    <source>
        <strain evidence="2 3">HAL-9</strain>
    </source>
</reference>
<dbReference type="InterPro" id="IPR016181">
    <property type="entry name" value="Acyl_CoA_acyltransferase"/>
</dbReference>
<dbReference type="GO" id="GO:1990189">
    <property type="term" value="F:protein N-terminal-serine acetyltransferase activity"/>
    <property type="evidence" value="ECO:0007669"/>
    <property type="project" value="TreeGrafter"/>
</dbReference>
<dbReference type="PANTHER" id="PTHR43441">
    <property type="entry name" value="RIBOSOMAL-PROTEIN-SERINE ACETYLTRANSFERASE"/>
    <property type="match status" value="1"/>
</dbReference>
<evidence type="ECO:0000313" key="2">
    <source>
        <dbReference type="EMBL" id="TJZ53665.1"/>
    </source>
</evidence>
<dbReference type="PANTHER" id="PTHR43441:SF12">
    <property type="entry name" value="RIBOSOMAL N-ACETYLTRANSFERASE YDAF-RELATED"/>
    <property type="match status" value="1"/>
</dbReference>
<dbReference type="InterPro" id="IPR051908">
    <property type="entry name" value="Ribosomal_N-acetyltransferase"/>
</dbReference>
<dbReference type="PROSITE" id="PS51186">
    <property type="entry name" value="GNAT"/>
    <property type="match status" value="1"/>
</dbReference>
<accession>A0A4U0NHI5</accession>
<gene>
    <name evidence="2" type="ORF">FAZ15_16675</name>
</gene>
<dbReference type="AlphaFoldDB" id="A0A4U0NHI5"/>
<dbReference type="SUPFAM" id="SSF55729">
    <property type="entry name" value="Acyl-CoA N-acyltransferases (Nat)"/>
    <property type="match status" value="1"/>
</dbReference>
<organism evidence="2 3">
    <name type="scientific">Sphingobacterium olei</name>
    <dbReference type="NCBI Taxonomy" id="2571155"/>
    <lineage>
        <taxon>Bacteria</taxon>
        <taxon>Pseudomonadati</taxon>
        <taxon>Bacteroidota</taxon>
        <taxon>Sphingobacteriia</taxon>
        <taxon>Sphingobacteriales</taxon>
        <taxon>Sphingobacteriaceae</taxon>
        <taxon>Sphingobacterium</taxon>
    </lineage>
</organism>
<dbReference type="Pfam" id="PF13302">
    <property type="entry name" value="Acetyltransf_3"/>
    <property type="match status" value="1"/>
</dbReference>
<dbReference type="GO" id="GO:0005737">
    <property type="term" value="C:cytoplasm"/>
    <property type="evidence" value="ECO:0007669"/>
    <property type="project" value="TreeGrafter"/>
</dbReference>
<protein>
    <submittedName>
        <fullName evidence="2">GNAT family N-acetyltransferase</fullName>
    </submittedName>
</protein>
<evidence type="ECO:0000259" key="1">
    <source>
        <dbReference type="PROSITE" id="PS51186"/>
    </source>
</evidence>
<sequence>MIIIDKNTHLARTSVSHAEALFEAIDRNRAHLSNFLPWVQNMNNIDDLSSYLAKCNTLIEEGAEISYEIIVSNRIVGRIGLHHIDRYNQHASIGYWLTEQAQGRGIIIRACRRLINYAFYMLYLNRIEILAAKGNVKSQAVPQKLGFTKEGVLRQVEKVNDKLHDLIVYAVLKEDWEKMENQKHRQ</sequence>
<dbReference type="RefSeq" id="WP_136902457.1">
    <property type="nucleotide sequence ID" value="NZ_SUME01000007.1"/>
</dbReference>
<evidence type="ECO:0000313" key="3">
    <source>
        <dbReference type="Proteomes" id="UP000306808"/>
    </source>
</evidence>
<feature type="domain" description="N-acetyltransferase" evidence="1">
    <location>
        <begin position="20"/>
        <end position="174"/>
    </location>
</feature>
<dbReference type="GO" id="GO:0008999">
    <property type="term" value="F:protein-N-terminal-alanine acetyltransferase activity"/>
    <property type="evidence" value="ECO:0007669"/>
    <property type="project" value="TreeGrafter"/>
</dbReference>